<dbReference type="RefSeq" id="WP_168029622.1">
    <property type="nucleotide sequence ID" value="NZ_JAAVNE010000012.1"/>
</dbReference>
<evidence type="ECO:0000313" key="2">
    <source>
        <dbReference type="Proteomes" id="UP000787635"/>
    </source>
</evidence>
<gene>
    <name evidence="1" type="ORF">HEQ75_09360</name>
</gene>
<dbReference type="EMBL" id="JAAVNE010000012">
    <property type="protein sequence ID" value="NKC31070.1"/>
    <property type="molecule type" value="Genomic_DNA"/>
</dbReference>
<name>A0ABX1E1P8_9PROT</name>
<protein>
    <recommendedName>
        <fullName evidence="3">GNAT family N-acetyltransferase</fullName>
    </recommendedName>
</protein>
<organism evidence="1 2">
    <name type="scientific">Falsiroseomonas selenitidurans</name>
    <dbReference type="NCBI Taxonomy" id="2716335"/>
    <lineage>
        <taxon>Bacteria</taxon>
        <taxon>Pseudomonadati</taxon>
        <taxon>Pseudomonadota</taxon>
        <taxon>Alphaproteobacteria</taxon>
        <taxon>Acetobacterales</taxon>
        <taxon>Roseomonadaceae</taxon>
        <taxon>Falsiroseomonas</taxon>
    </lineage>
</organism>
<sequence length="247" mass="28170">MHSFATVAVGDIDADLEAEMFGLFAAYYDCVDRDRFGGDLREKHFVLLMRGGQGQVLGFTTLRIDRQVFGGQPVRAAFSGDTIIHHTLWGRTDLHAAWLRLMGRVKAEQPAVPLYWFLVVMSHRTYRHLQVYAYDYFPRHDPDPATEPQLRRIAHGLAADRFGAAFDADGGVIRFPQSLGQLKRDWTEVPERLADRPEIRFFLERNPDYREGVEMVCLAELSVANLKPFVRQFFEEGLTAADPQPVT</sequence>
<reference evidence="1 2" key="1">
    <citation type="submission" date="2020-03" db="EMBL/GenBank/DDBJ databases">
        <title>Roseomonas selenitidurans sp. nov. isolated from urban soil.</title>
        <authorList>
            <person name="Liu H."/>
        </authorList>
    </citation>
    <scope>NUCLEOTIDE SEQUENCE [LARGE SCALE GENOMIC DNA]</scope>
    <source>
        <strain evidence="1 2">BU-1</strain>
    </source>
</reference>
<keyword evidence="2" id="KW-1185">Reference proteome</keyword>
<evidence type="ECO:0008006" key="3">
    <source>
        <dbReference type="Google" id="ProtNLM"/>
    </source>
</evidence>
<evidence type="ECO:0000313" key="1">
    <source>
        <dbReference type="EMBL" id="NKC31070.1"/>
    </source>
</evidence>
<dbReference type="Proteomes" id="UP000787635">
    <property type="component" value="Unassembled WGS sequence"/>
</dbReference>
<accession>A0ABX1E1P8</accession>
<proteinExistence type="predicted"/>
<comment type="caution">
    <text evidence="1">The sequence shown here is derived from an EMBL/GenBank/DDBJ whole genome shotgun (WGS) entry which is preliminary data.</text>
</comment>